<dbReference type="Pfam" id="PF02397">
    <property type="entry name" value="Bac_transf"/>
    <property type="match status" value="1"/>
</dbReference>
<dbReference type="eggNOG" id="COG2148">
    <property type="taxonomic scope" value="Bacteria"/>
</dbReference>
<keyword evidence="4" id="KW-0328">Glycosyltransferase</keyword>
<evidence type="ECO:0000256" key="2">
    <source>
        <dbReference type="SAM" id="Phobius"/>
    </source>
</evidence>
<evidence type="ECO:0000259" key="3">
    <source>
        <dbReference type="Pfam" id="PF02397"/>
    </source>
</evidence>
<dbReference type="PANTHER" id="PTHR30576">
    <property type="entry name" value="COLANIC BIOSYNTHESIS UDP-GLUCOSE LIPID CARRIER TRANSFERASE"/>
    <property type="match status" value="1"/>
</dbReference>
<keyword evidence="2" id="KW-0472">Membrane</keyword>
<dbReference type="InterPro" id="IPR003362">
    <property type="entry name" value="Bact_transf"/>
</dbReference>
<sequence length="214" mass="24717">MTKGDKLEMIEDNGHDAMGKVQRCIKRGFDLVAAFAGIVVCSPVFLIISLLITYQGNGPVFFRQIRIGYKGRPFAIFKFRTMSSVVEEEGPQLVAGCDETNSTRLEQFLRGHHLDELPQLWNVLRGDMSFVGPRPERKFFIDKIMEQTDRYRLIYLMRPGLTSEATLYNGYTDTMEKMLRRMEMDIHYLEHRTLRLDLVIIGKTILNIATGKKF</sequence>
<dbReference type="AlphaFoldDB" id="F0F8D6"/>
<feature type="domain" description="Bacterial sugar transferase" evidence="3">
    <location>
        <begin position="26"/>
        <end position="208"/>
    </location>
</feature>
<gene>
    <name evidence="4" type="primary">rfbP</name>
    <name evidence="4" type="ORF">HMPREF9141_1853</name>
</gene>
<comment type="similarity">
    <text evidence="1">Belongs to the bacterial sugar transferase family.</text>
</comment>
<evidence type="ECO:0000256" key="1">
    <source>
        <dbReference type="ARBA" id="ARBA00006464"/>
    </source>
</evidence>
<dbReference type="STRING" id="888743.HMPREF9141_1853"/>
<dbReference type="PANTHER" id="PTHR30576:SF0">
    <property type="entry name" value="UNDECAPRENYL-PHOSPHATE N-ACETYLGALACTOSAMINYL 1-PHOSPHATE TRANSFERASE-RELATED"/>
    <property type="match status" value="1"/>
</dbReference>
<dbReference type="GO" id="GO:0016757">
    <property type="term" value="F:glycosyltransferase activity"/>
    <property type="evidence" value="ECO:0007669"/>
    <property type="project" value="UniProtKB-KW"/>
</dbReference>
<name>F0F8D6_9BACT</name>
<dbReference type="EC" id="2.4.1.-" evidence="4"/>
<protein>
    <submittedName>
        <fullName evidence="4">Bacterial sugar transferase</fullName>
        <ecNumber evidence="4">2.4.1.-</ecNumber>
    </submittedName>
</protein>
<feature type="transmembrane region" description="Helical" evidence="2">
    <location>
        <begin position="28"/>
        <end position="54"/>
    </location>
</feature>
<proteinExistence type="inferred from homology"/>
<reference evidence="4 5" key="1">
    <citation type="submission" date="2011-01" db="EMBL/GenBank/DDBJ databases">
        <authorList>
            <person name="Muzny D."/>
            <person name="Qin X."/>
            <person name="Deng J."/>
            <person name="Jiang H."/>
            <person name="Liu Y."/>
            <person name="Qu J."/>
            <person name="Song X.-Z."/>
            <person name="Zhang L."/>
            <person name="Thornton R."/>
            <person name="Coyle M."/>
            <person name="Francisco L."/>
            <person name="Jackson L."/>
            <person name="Javaid M."/>
            <person name="Korchina V."/>
            <person name="Kovar C."/>
            <person name="Mata R."/>
            <person name="Mathew T."/>
            <person name="Ngo R."/>
            <person name="Nguyen L."/>
            <person name="Nguyen N."/>
            <person name="Okwuonu G."/>
            <person name="Ongeri F."/>
            <person name="Pham C."/>
            <person name="Simmons D."/>
            <person name="Wilczek-Boney K."/>
            <person name="Hale W."/>
            <person name="Jakkamsetti A."/>
            <person name="Pham P."/>
            <person name="Ruth R."/>
            <person name="San Lucas F."/>
            <person name="Warren J."/>
            <person name="Zhang J."/>
            <person name="Zhao Z."/>
            <person name="Zhou C."/>
            <person name="Zhu D."/>
            <person name="Lee S."/>
            <person name="Bess C."/>
            <person name="Blankenburg K."/>
            <person name="Forbes L."/>
            <person name="Fu Q."/>
            <person name="Gubbala S."/>
            <person name="Hirani K."/>
            <person name="Jayaseelan J.C."/>
            <person name="Lara F."/>
            <person name="Munidasa M."/>
            <person name="Palculict T."/>
            <person name="Patil S."/>
            <person name="Pu L.-L."/>
            <person name="Saada N."/>
            <person name="Tang L."/>
            <person name="Weissenberger G."/>
            <person name="Zhu Y."/>
            <person name="Hemphill L."/>
            <person name="Shang Y."/>
            <person name="Youmans B."/>
            <person name="Ayvaz T."/>
            <person name="Ross M."/>
            <person name="Santibanez J."/>
            <person name="Aqrawi P."/>
            <person name="Gross S."/>
            <person name="Joshi V."/>
            <person name="Fowler G."/>
            <person name="Nazareth L."/>
            <person name="Reid J."/>
            <person name="Worley K."/>
            <person name="Petrosino J."/>
            <person name="Highlander S."/>
            <person name="Gibbs R."/>
        </authorList>
    </citation>
    <scope>NUCLEOTIDE SEQUENCE [LARGE SCALE GENOMIC DNA]</scope>
    <source>
        <strain evidence="4 5">DSM 16608</strain>
    </source>
</reference>
<keyword evidence="4" id="KW-0808">Transferase</keyword>
<organism evidence="4 5">
    <name type="scientific">Prevotella multiformis DSM 16608</name>
    <dbReference type="NCBI Taxonomy" id="888743"/>
    <lineage>
        <taxon>Bacteria</taxon>
        <taxon>Pseudomonadati</taxon>
        <taxon>Bacteroidota</taxon>
        <taxon>Bacteroidia</taxon>
        <taxon>Bacteroidales</taxon>
        <taxon>Prevotellaceae</taxon>
        <taxon>Prevotella</taxon>
    </lineage>
</organism>
<dbReference type="HOGENOM" id="CLU_024920_1_2_10"/>
<evidence type="ECO:0000313" key="4">
    <source>
        <dbReference type="EMBL" id="EGC19595.1"/>
    </source>
</evidence>
<comment type="caution">
    <text evidence="4">The sequence shown here is derived from an EMBL/GenBank/DDBJ whole genome shotgun (WGS) entry which is preliminary data.</text>
</comment>
<dbReference type="GO" id="GO:0016780">
    <property type="term" value="F:phosphotransferase activity, for other substituted phosphate groups"/>
    <property type="evidence" value="ECO:0007669"/>
    <property type="project" value="TreeGrafter"/>
</dbReference>
<keyword evidence="2" id="KW-1133">Transmembrane helix</keyword>
<keyword evidence="2" id="KW-0812">Transmembrane</keyword>
<evidence type="ECO:0000313" key="5">
    <source>
        <dbReference type="Proteomes" id="UP000005697"/>
    </source>
</evidence>
<dbReference type="EMBL" id="AEWX01000026">
    <property type="protein sequence ID" value="EGC19595.1"/>
    <property type="molecule type" value="Genomic_DNA"/>
</dbReference>
<keyword evidence="5" id="KW-1185">Reference proteome</keyword>
<accession>F0F8D6</accession>
<dbReference type="Proteomes" id="UP000005697">
    <property type="component" value="Unassembled WGS sequence"/>
</dbReference>